<protein>
    <recommendedName>
        <fullName evidence="3">Phage portal protein</fullName>
    </recommendedName>
</protein>
<gene>
    <name evidence="1" type="ORF">NA66_10452</name>
</gene>
<evidence type="ECO:0000313" key="2">
    <source>
        <dbReference type="Proteomes" id="UP000247755"/>
    </source>
</evidence>
<evidence type="ECO:0000313" key="1">
    <source>
        <dbReference type="EMBL" id="PXX21798.1"/>
    </source>
</evidence>
<accession>A0A318HTP6</accession>
<organism evidence="1 2">
    <name type="scientific">Burkholderia pyrrocinia</name>
    <name type="common">Pseudomonas pyrrocinia</name>
    <dbReference type="NCBI Taxonomy" id="60550"/>
    <lineage>
        <taxon>Bacteria</taxon>
        <taxon>Pseudomonadati</taxon>
        <taxon>Pseudomonadota</taxon>
        <taxon>Betaproteobacteria</taxon>
        <taxon>Burkholderiales</taxon>
        <taxon>Burkholderiaceae</taxon>
        <taxon>Burkholderia</taxon>
        <taxon>Burkholderia cepacia complex</taxon>
    </lineage>
</organism>
<name>A0A318HTP6_BURPY</name>
<reference evidence="1 2" key="1">
    <citation type="submission" date="2018-05" db="EMBL/GenBank/DDBJ databases">
        <title>Comparative genomics of bacterial root endophytes of switchgrass collected from native prairies over two seasons.</title>
        <authorList>
            <person name="Tang Y."/>
        </authorList>
    </citation>
    <scope>NUCLEOTIDE SEQUENCE [LARGE SCALE GENOMIC DNA]</scope>
    <source>
        <strain evidence="1 2">NFIX32</strain>
    </source>
</reference>
<proteinExistence type="predicted"/>
<dbReference type="EMBL" id="QJJY01000045">
    <property type="protein sequence ID" value="PXX21798.1"/>
    <property type="molecule type" value="Genomic_DNA"/>
</dbReference>
<evidence type="ECO:0008006" key="3">
    <source>
        <dbReference type="Google" id="ProtNLM"/>
    </source>
</evidence>
<dbReference type="AlphaFoldDB" id="A0A318HTP6"/>
<dbReference type="Proteomes" id="UP000247755">
    <property type="component" value="Unassembled WGS sequence"/>
</dbReference>
<comment type="caution">
    <text evidence="1">The sequence shown here is derived from an EMBL/GenBank/DDBJ whole genome shotgun (WGS) entry which is preliminary data.</text>
</comment>
<sequence length="93" mass="10055">MDAPNGKKDGTQLIPVPEVAAKDEFFNIKNVTRDDLFAAHRVPPQLLGIVPGNSGGFGTPDTAARVFGRNGIKPLQARFVMQFYAPWLCSLGV</sequence>